<organism evidence="1">
    <name type="scientific">Diabrotica virgifera virgifera</name>
    <name type="common">western corn rootworm</name>
    <dbReference type="NCBI Taxonomy" id="50390"/>
    <lineage>
        <taxon>Eukaryota</taxon>
        <taxon>Metazoa</taxon>
        <taxon>Ecdysozoa</taxon>
        <taxon>Arthropoda</taxon>
        <taxon>Hexapoda</taxon>
        <taxon>Insecta</taxon>
        <taxon>Pterygota</taxon>
        <taxon>Neoptera</taxon>
        <taxon>Endopterygota</taxon>
        <taxon>Coleoptera</taxon>
        <taxon>Polyphaga</taxon>
        <taxon>Cucujiformia</taxon>
        <taxon>Chrysomeloidea</taxon>
        <taxon>Chrysomelidae</taxon>
        <taxon>Galerucinae</taxon>
        <taxon>Diabroticina</taxon>
        <taxon>Diabroticites</taxon>
        <taxon>Diabrotica</taxon>
    </lineage>
</organism>
<accession>A0A6P7FBJ5</accession>
<dbReference type="RefSeq" id="XP_028130805.1">
    <property type="nucleotide sequence ID" value="XM_028275004.1"/>
</dbReference>
<dbReference type="KEGG" id="dvv:114326590"/>
<dbReference type="AlphaFoldDB" id="A0A6P7FBJ5"/>
<protein>
    <submittedName>
        <fullName evidence="1">Uncharacterized protein LOC114326590</fullName>
    </submittedName>
</protein>
<dbReference type="OrthoDB" id="6804543at2759"/>
<dbReference type="InParanoid" id="A0A6P7FBJ5"/>
<proteinExistence type="predicted"/>
<reference evidence="1" key="1">
    <citation type="submission" date="2025-08" db="UniProtKB">
        <authorList>
            <consortium name="RefSeq"/>
        </authorList>
    </citation>
    <scope>IDENTIFICATION</scope>
    <source>
        <tissue evidence="1">Whole insect</tissue>
    </source>
</reference>
<evidence type="ECO:0000313" key="1">
    <source>
        <dbReference type="RefSeq" id="XP_028130805.1"/>
    </source>
</evidence>
<sequence length="157" mass="17557">MKYFYLTYVLITYFYYINAEESPSLAALAPKCECGDIIDKILCQLTENSKEILTLQVKLVSIRKESTELQNNVAENTCLVNSIEADVTVIEQQQNQTVTVVNNHTAIIVDIKTNLEVIIQEQNVLETNIEANSCTLADIKKTLLGLQLCQCSCLSCS</sequence>
<gene>
    <name evidence="1" type="primary">LOC114326590</name>
</gene>
<name>A0A6P7FBJ5_DIAVI</name>